<keyword evidence="1" id="KW-0103">Bromodomain</keyword>
<feature type="region of interest" description="Disordered" evidence="2">
    <location>
        <begin position="389"/>
        <end position="708"/>
    </location>
</feature>
<dbReference type="InParanoid" id="A0A218Z8G6"/>
<dbReference type="OrthoDB" id="21449at2759"/>
<dbReference type="EMBL" id="MZNU01000116">
    <property type="protein sequence ID" value="OWP04268.1"/>
    <property type="molecule type" value="Genomic_DNA"/>
</dbReference>
<keyword evidence="3" id="KW-0732">Signal</keyword>
<name>A0A218Z8G6_9HELO</name>
<feature type="domain" description="Bromo" evidence="4">
    <location>
        <begin position="723"/>
        <end position="824"/>
    </location>
</feature>
<reference evidence="5 6" key="1">
    <citation type="submission" date="2017-04" db="EMBL/GenBank/DDBJ databases">
        <title>Draft genome sequence of Marssonina coronaria NL1: causal agent of apple blotch.</title>
        <authorList>
            <person name="Cheng Q."/>
        </authorList>
    </citation>
    <scope>NUCLEOTIDE SEQUENCE [LARGE SCALE GENOMIC DNA]</scope>
    <source>
        <strain evidence="5 6">NL1</strain>
    </source>
</reference>
<evidence type="ECO:0000256" key="3">
    <source>
        <dbReference type="SAM" id="SignalP"/>
    </source>
</evidence>
<feature type="compositionally biased region" description="Basic and acidic residues" evidence="2">
    <location>
        <begin position="180"/>
        <end position="190"/>
    </location>
</feature>
<feature type="compositionally biased region" description="Polar residues" evidence="2">
    <location>
        <begin position="241"/>
        <end position="250"/>
    </location>
</feature>
<dbReference type="InterPro" id="IPR001487">
    <property type="entry name" value="Bromodomain"/>
</dbReference>
<dbReference type="GO" id="GO:0006325">
    <property type="term" value="P:chromatin organization"/>
    <property type="evidence" value="ECO:0007669"/>
    <property type="project" value="UniProtKB-ARBA"/>
</dbReference>
<feature type="compositionally biased region" description="Polar residues" evidence="2">
    <location>
        <begin position="445"/>
        <end position="455"/>
    </location>
</feature>
<dbReference type="PANTHER" id="PTHR15398">
    <property type="entry name" value="BROMODOMAIN-CONTAINING PROTEIN 8"/>
    <property type="match status" value="1"/>
</dbReference>
<feature type="compositionally biased region" description="Low complexity" evidence="2">
    <location>
        <begin position="534"/>
        <end position="550"/>
    </location>
</feature>
<feature type="compositionally biased region" description="Acidic residues" evidence="2">
    <location>
        <begin position="892"/>
        <end position="902"/>
    </location>
</feature>
<dbReference type="PANTHER" id="PTHR15398:SF4">
    <property type="entry name" value="BROMODOMAIN-CONTAINING PROTEIN 8 ISOFORM X1"/>
    <property type="match status" value="1"/>
</dbReference>
<proteinExistence type="predicted"/>
<dbReference type="InterPro" id="IPR036427">
    <property type="entry name" value="Bromodomain-like_sf"/>
</dbReference>
<evidence type="ECO:0000259" key="4">
    <source>
        <dbReference type="Pfam" id="PF00439"/>
    </source>
</evidence>
<dbReference type="AlphaFoldDB" id="A0A218Z8G6"/>
<feature type="compositionally biased region" description="Low complexity" evidence="2">
    <location>
        <begin position="694"/>
        <end position="707"/>
    </location>
</feature>
<feature type="compositionally biased region" description="Basic and acidic residues" evidence="2">
    <location>
        <begin position="596"/>
        <end position="612"/>
    </location>
</feature>
<accession>A0A218Z8G6</accession>
<feature type="chain" id="PRO_5013007743" description="Bromo domain-containing protein" evidence="3">
    <location>
        <begin position="25"/>
        <end position="920"/>
    </location>
</feature>
<feature type="compositionally biased region" description="Basic and acidic residues" evidence="2">
    <location>
        <begin position="661"/>
        <end position="671"/>
    </location>
</feature>
<evidence type="ECO:0000256" key="1">
    <source>
        <dbReference type="ARBA" id="ARBA00023117"/>
    </source>
</evidence>
<sequence>MNSAAVTYTPLECLLLFQTLVVYGAEEQDFERISSLLTNNALVKDADTYNAQRLSADALRTLYLRLLRDELRSEEDAQEDHTSRKRKLPTPPLPSIKDALEYKEKLPLLVNRLYARYREYMVRAIQEDERHYASIQKEIGEIERGEWDKRILEENISTNGHAKQHAKDNDLSGGVGQPHKAPEKSREQPKSPHQSPRPEGLAMNGANAKPSPPRPQEPSRLPGFPPPLSRRGSNGPHGPSPLQTPVQTSMDGRGQQAPGSHFQPPLQQGLHYSGPQNGQPGQYTWEPSFPPATMQGGHAYPFTGQHQQYPQYPPPHHHQEPFSSPRGVPPLPIRVPSSPIKQQPPPIVLPPPNGAPRQPGSPAMQLDALADAAGQQYRANVEAPMIQQARPSGSPVLPQGPIRGSPVMQHGIHGPPLAPGAHVPPQHGSVNSPVMQGPPHGFPYTPQQRPPSVNGSSQWSQQQPMPFPSPSQQHAAPPHQRLPFQPPPTLVPSQGKTYNSPYNPHQDNNRSQPLRPNFPQTPLFRPHQHKTGSGTIWTPTPTGATPARGAFDVSESPAIEPLSPILRHANLPEKKTPRKKTEKKPDTPKTMQSVEQPRREPKPKASRREAVRSRAGSVASSVLAGSRRSQSVMSHADELSLDNEALHRIKQEVATPVGVDESDHTTADEQARPAPGPSPRQSTKRKRALSNPIKAPSPAESKSSAPPTHVRWTRAFPNISKSALEAIAGHRSASTFSDPVKEKYAPGYKQIVLRAQDLKSIRTAITAGHRAATAAAPDDLPANVPTAWLEISEDLVPPRGIINYAQLEKELMRMFANAIMFNPDPARGLGRRWQGIGRDKGDVVGYEIDEDGVVKDTRAMFADVEKIVGSLRGAERRSEEIRESSLARAAVEDDDDADELAGDGDPPAGNTGIVKRRKKA</sequence>
<dbReference type="STRING" id="503106.A0A218Z8G6"/>
<feature type="region of interest" description="Disordered" evidence="2">
    <location>
        <begin position="158"/>
        <end position="363"/>
    </location>
</feature>
<dbReference type="Proteomes" id="UP000242519">
    <property type="component" value="Unassembled WGS sequence"/>
</dbReference>
<feature type="compositionally biased region" description="Pro residues" evidence="2">
    <location>
        <begin position="342"/>
        <end position="354"/>
    </location>
</feature>
<organism evidence="5 6">
    <name type="scientific">Diplocarpon coronariae</name>
    <dbReference type="NCBI Taxonomy" id="2795749"/>
    <lineage>
        <taxon>Eukaryota</taxon>
        <taxon>Fungi</taxon>
        <taxon>Dikarya</taxon>
        <taxon>Ascomycota</taxon>
        <taxon>Pezizomycotina</taxon>
        <taxon>Leotiomycetes</taxon>
        <taxon>Helotiales</taxon>
        <taxon>Drepanopezizaceae</taxon>
        <taxon>Diplocarpon</taxon>
    </lineage>
</organism>
<feature type="signal peptide" evidence="3">
    <location>
        <begin position="1"/>
        <end position="24"/>
    </location>
</feature>
<dbReference type="Gene3D" id="1.20.920.10">
    <property type="entry name" value="Bromodomain-like"/>
    <property type="match status" value="1"/>
</dbReference>
<feature type="compositionally biased region" description="Low complexity" evidence="2">
    <location>
        <begin position="613"/>
        <end position="629"/>
    </location>
</feature>
<comment type="caution">
    <text evidence="5">The sequence shown here is derived from an EMBL/GenBank/DDBJ whole genome shotgun (WGS) entry which is preliminary data.</text>
</comment>
<evidence type="ECO:0000256" key="2">
    <source>
        <dbReference type="SAM" id="MobiDB-lite"/>
    </source>
</evidence>
<feature type="compositionally biased region" description="Low complexity" evidence="2">
    <location>
        <begin position="456"/>
        <end position="483"/>
    </location>
</feature>
<dbReference type="Pfam" id="PF00439">
    <property type="entry name" value="Bromodomain"/>
    <property type="match status" value="1"/>
</dbReference>
<gene>
    <name evidence="5" type="ORF">B2J93_9336</name>
</gene>
<feature type="region of interest" description="Disordered" evidence="2">
    <location>
        <begin position="74"/>
        <end position="95"/>
    </location>
</feature>
<keyword evidence="6" id="KW-1185">Reference proteome</keyword>
<evidence type="ECO:0000313" key="6">
    <source>
        <dbReference type="Proteomes" id="UP000242519"/>
    </source>
</evidence>
<feature type="compositionally biased region" description="Polar residues" evidence="2">
    <location>
        <begin position="491"/>
        <end position="520"/>
    </location>
</feature>
<dbReference type="SUPFAM" id="SSF47370">
    <property type="entry name" value="Bromodomain"/>
    <property type="match status" value="1"/>
</dbReference>
<feature type="region of interest" description="Disordered" evidence="2">
    <location>
        <begin position="879"/>
        <end position="920"/>
    </location>
</feature>
<evidence type="ECO:0000313" key="5">
    <source>
        <dbReference type="EMBL" id="OWP04268.1"/>
    </source>
</evidence>
<dbReference type="GO" id="GO:0035267">
    <property type="term" value="C:NuA4 histone acetyltransferase complex"/>
    <property type="evidence" value="ECO:0007669"/>
    <property type="project" value="TreeGrafter"/>
</dbReference>
<protein>
    <recommendedName>
        <fullName evidence="4">Bromo domain-containing protein</fullName>
    </recommendedName>
</protein>